<dbReference type="EMBL" id="MLGG01000001">
    <property type="protein sequence ID" value="KAK1469347.1"/>
    <property type="molecule type" value="Genomic_DNA"/>
</dbReference>
<keyword evidence="3" id="KW-1185">Reference proteome</keyword>
<evidence type="ECO:0000313" key="2">
    <source>
        <dbReference type="EMBL" id="KAK1469347.1"/>
    </source>
</evidence>
<evidence type="ECO:0000256" key="1">
    <source>
        <dbReference type="SAM" id="MobiDB-lite"/>
    </source>
</evidence>
<gene>
    <name evidence="2" type="ORF">CMEL01_01114</name>
</gene>
<feature type="compositionally biased region" description="Polar residues" evidence="1">
    <location>
        <begin position="41"/>
        <end position="54"/>
    </location>
</feature>
<reference evidence="2 3" key="1">
    <citation type="submission" date="2016-10" db="EMBL/GenBank/DDBJ databases">
        <title>The genome sequence of Colletotrichum fioriniae PJ7.</title>
        <authorList>
            <person name="Baroncelli R."/>
        </authorList>
    </citation>
    <scope>NUCLEOTIDE SEQUENCE [LARGE SCALE GENOMIC DNA]</scope>
    <source>
        <strain evidence="2">Col 31</strain>
    </source>
</reference>
<feature type="region of interest" description="Disordered" evidence="1">
    <location>
        <begin position="16"/>
        <end position="81"/>
    </location>
</feature>
<proteinExistence type="predicted"/>
<dbReference type="Proteomes" id="UP001239795">
    <property type="component" value="Unassembled WGS sequence"/>
</dbReference>
<name>A0AAI9Y3E4_9PEZI</name>
<accession>A0AAI9Y3E4</accession>
<comment type="caution">
    <text evidence="2">The sequence shown here is derived from an EMBL/GenBank/DDBJ whole genome shotgun (WGS) entry which is preliminary data.</text>
</comment>
<protein>
    <submittedName>
        <fullName evidence="2">Uncharacterized protein</fullName>
    </submittedName>
</protein>
<organism evidence="2 3">
    <name type="scientific">Colletotrichum melonis</name>
    <dbReference type="NCBI Taxonomy" id="1209925"/>
    <lineage>
        <taxon>Eukaryota</taxon>
        <taxon>Fungi</taxon>
        <taxon>Dikarya</taxon>
        <taxon>Ascomycota</taxon>
        <taxon>Pezizomycotina</taxon>
        <taxon>Sordariomycetes</taxon>
        <taxon>Hypocreomycetidae</taxon>
        <taxon>Glomerellales</taxon>
        <taxon>Glomerellaceae</taxon>
        <taxon>Colletotrichum</taxon>
        <taxon>Colletotrichum acutatum species complex</taxon>
    </lineage>
</organism>
<evidence type="ECO:0000313" key="3">
    <source>
        <dbReference type="Proteomes" id="UP001239795"/>
    </source>
</evidence>
<sequence length="125" mass="13316">MLIRLVKRILQQPHIRALHSPKHDPQLLLPQPNRAAAPLASSGSLRAAGTSTRRPASDPPPAHVDDDDDLDARVGLPPIRGQPLVHGVEEAYFAGQTRPRGPWRRGGRGTAAGGIVAAVAELEDV</sequence>
<dbReference type="AlphaFoldDB" id="A0AAI9Y3E4"/>